<feature type="region of interest" description="Disordered" evidence="6">
    <location>
        <begin position="188"/>
        <end position="216"/>
    </location>
</feature>
<reference evidence="7" key="1">
    <citation type="submission" date="2014-03" db="EMBL/GenBank/DDBJ databases">
        <title>The sialotranscriptome of Amblyomma triste, Amblyomma parvum and Amblyomma cajennense ticks, uncovered by 454-based RNA-seq.</title>
        <authorList>
            <person name="Garcia G.R."/>
            <person name="Gardinassi L.G."/>
            <person name="Ribeiro J.M."/>
            <person name="Anatriello E."/>
            <person name="Ferreira B.R."/>
            <person name="Moreira H.N."/>
            <person name="Mafra C."/>
            <person name="Olegario M.M."/>
            <person name="Szabo P.J."/>
            <person name="Miranda-Santos I.K."/>
            <person name="Maruyama S.R."/>
        </authorList>
    </citation>
    <scope>NUCLEOTIDE SEQUENCE</scope>
    <source>
        <strain evidence="7">Uberlandia</strain>
        <tissue evidence="7">Salivary glands</tissue>
    </source>
</reference>
<feature type="compositionally biased region" description="Acidic residues" evidence="6">
    <location>
        <begin position="143"/>
        <end position="154"/>
    </location>
</feature>
<keyword evidence="4" id="KW-0175">Coiled coil</keyword>
<keyword evidence="5" id="KW-0539">Nucleus</keyword>
<sequence length="216" mass="25177">GSVVTVAYRSFDCLFSYLKHNFTEIMKKKRSKQPPKKIHLVFDERERREFLTGFQKRKKERQKKAQEKIMQEAKEEKRRLKAEKREILQRLLGDKPVPGSAADEGDEEEPVTYDLPDHTVTVTSLESSDLYGDIRIGDNRAEDNEEEDGDSIGDEIERGRATDSDKRRLKALDRQMGDCSVQLHAALHKDKKQRGKMRRIKLRTTKKAKLARTHRL</sequence>
<feature type="non-terminal residue" evidence="7">
    <location>
        <position position="1"/>
    </location>
</feature>
<feature type="compositionally biased region" description="Basic residues" evidence="6">
    <location>
        <begin position="189"/>
        <end position="216"/>
    </location>
</feature>
<evidence type="ECO:0000256" key="1">
    <source>
        <dbReference type="ARBA" id="ARBA00004604"/>
    </source>
</evidence>
<evidence type="ECO:0000256" key="6">
    <source>
        <dbReference type="SAM" id="MobiDB-lite"/>
    </source>
</evidence>
<dbReference type="AlphaFoldDB" id="A0A023FI52"/>
<dbReference type="Pfam" id="PF09805">
    <property type="entry name" value="Nop25"/>
    <property type="match status" value="1"/>
</dbReference>
<comment type="subcellular location">
    <subcellularLocation>
        <location evidence="1">Nucleus</location>
        <location evidence="1">Nucleolus</location>
    </subcellularLocation>
</comment>
<dbReference type="InterPro" id="IPR019186">
    <property type="entry name" value="Nucleolar_protein_12"/>
</dbReference>
<dbReference type="GO" id="GO:0005730">
    <property type="term" value="C:nucleolus"/>
    <property type="evidence" value="ECO:0007669"/>
    <property type="project" value="UniProtKB-SubCell"/>
</dbReference>
<evidence type="ECO:0000256" key="3">
    <source>
        <dbReference type="ARBA" id="ARBA00015520"/>
    </source>
</evidence>
<dbReference type="PANTHER" id="PTHR14577">
    <property type="entry name" value="NUCLEOLAR PROTEIN 12"/>
    <property type="match status" value="1"/>
</dbReference>
<feature type="compositionally biased region" description="Basic and acidic residues" evidence="6">
    <location>
        <begin position="63"/>
        <end position="88"/>
    </location>
</feature>
<name>A0A023FI52_AMBCJ</name>
<evidence type="ECO:0000313" key="7">
    <source>
        <dbReference type="EMBL" id="JAC20819.1"/>
    </source>
</evidence>
<dbReference type="GO" id="GO:0019843">
    <property type="term" value="F:rRNA binding"/>
    <property type="evidence" value="ECO:0007669"/>
    <property type="project" value="TreeGrafter"/>
</dbReference>
<feature type="compositionally biased region" description="Basic and acidic residues" evidence="6">
    <location>
        <begin position="155"/>
        <end position="166"/>
    </location>
</feature>
<feature type="region of interest" description="Disordered" evidence="6">
    <location>
        <begin position="53"/>
        <end position="114"/>
    </location>
</feature>
<feature type="region of interest" description="Disordered" evidence="6">
    <location>
        <begin position="133"/>
        <end position="166"/>
    </location>
</feature>
<dbReference type="EMBL" id="GBBK01003663">
    <property type="protein sequence ID" value="JAC20819.1"/>
    <property type="molecule type" value="mRNA"/>
</dbReference>
<evidence type="ECO:0000256" key="2">
    <source>
        <dbReference type="ARBA" id="ARBA00007175"/>
    </source>
</evidence>
<evidence type="ECO:0000256" key="4">
    <source>
        <dbReference type="ARBA" id="ARBA00023054"/>
    </source>
</evidence>
<comment type="similarity">
    <text evidence="2">Belongs to the RRP17 family.</text>
</comment>
<protein>
    <recommendedName>
        <fullName evidence="3">Nucleolar protein 12</fullName>
    </recommendedName>
</protein>
<organism evidence="7">
    <name type="scientific">Amblyomma cajennense</name>
    <name type="common">Cayenne tick</name>
    <name type="synonym">Acarus cajennensis</name>
    <dbReference type="NCBI Taxonomy" id="34607"/>
    <lineage>
        <taxon>Eukaryota</taxon>
        <taxon>Metazoa</taxon>
        <taxon>Ecdysozoa</taxon>
        <taxon>Arthropoda</taxon>
        <taxon>Chelicerata</taxon>
        <taxon>Arachnida</taxon>
        <taxon>Acari</taxon>
        <taxon>Parasitiformes</taxon>
        <taxon>Ixodida</taxon>
        <taxon>Ixodoidea</taxon>
        <taxon>Ixodidae</taxon>
        <taxon>Amblyomminae</taxon>
        <taxon>Amblyomma</taxon>
    </lineage>
</organism>
<evidence type="ECO:0000256" key="5">
    <source>
        <dbReference type="ARBA" id="ARBA00023242"/>
    </source>
</evidence>
<dbReference type="PANTHER" id="PTHR14577:SF0">
    <property type="entry name" value="NUCLEOLAR PROTEIN 12"/>
    <property type="match status" value="1"/>
</dbReference>
<proteinExistence type="evidence at transcript level"/>
<accession>A0A023FI52</accession>